<evidence type="ECO:0000313" key="9">
    <source>
        <dbReference type="EMBL" id="MST82671.1"/>
    </source>
</evidence>
<evidence type="ECO:0000256" key="7">
    <source>
        <dbReference type="SAM" id="Phobius"/>
    </source>
</evidence>
<evidence type="ECO:0000256" key="4">
    <source>
        <dbReference type="ARBA" id="ARBA00022989"/>
    </source>
</evidence>
<keyword evidence="5 7" id="KW-0472">Membrane</keyword>
<evidence type="ECO:0000259" key="8">
    <source>
        <dbReference type="Pfam" id="PF06738"/>
    </source>
</evidence>
<dbReference type="EMBL" id="VUMV01000007">
    <property type="protein sequence ID" value="MST82671.1"/>
    <property type="molecule type" value="Genomic_DNA"/>
</dbReference>
<reference evidence="9 10" key="1">
    <citation type="submission" date="2019-08" db="EMBL/GenBank/DDBJ databases">
        <title>In-depth cultivation of the pig gut microbiome towards novel bacterial diversity and tailored functional studies.</title>
        <authorList>
            <person name="Wylensek D."/>
            <person name="Hitch T.C.A."/>
            <person name="Clavel T."/>
        </authorList>
    </citation>
    <scope>NUCLEOTIDE SEQUENCE [LARGE SCALE GENOMIC DNA]</scope>
    <source>
        <strain evidence="9 10">Oil+RF-744-WCA-WT-13</strain>
    </source>
</reference>
<dbReference type="RefSeq" id="WP_154458574.1">
    <property type="nucleotide sequence ID" value="NZ_VUMV01000007.1"/>
</dbReference>
<dbReference type="GO" id="GO:0015744">
    <property type="term" value="P:succinate transport"/>
    <property type="evidence" value="ECO:0007669"/>
    <property type="project" value="TreeGrafter"/>
</dbReference>
<keyword evidence="2" id="KW-1003">Cell membrane</keyword>
<evidence type="ECO:0000256" key="6">
    <source>
        <dbReference type="ARBA" id="ARBA00034125"/>
    </source>
</evidence>
<dbReference type="InterPro" id="IPR010619">
    <property type="entry name" value="ThrE-like_N"/>
</dbReference>
<dbReference type="Proteomes" id="UP000466864">
    <property type="component" value="Unassembled WGS sequence"/>
</dbReference>
<comment type="subcellular location">
    <subcellularLocation>
        <location evidence="1">Cell membrane</location>
        <topology evidence="1">Multi-pass membrane protein</topology>
    </subcellularLocation>
</comment>
<feature type="domain" description="Threonine/serine exporter-like N-terminal" evidence="8">
    <location>
        <begin position="10"/>
        <end position="247"/>
    </location>
</feature>
<evidence type="ECO:0000256" key="2">
    <source>
        <dbReference type="ARBA" id="ARBA00022475"/>
    </source>
</evidence>
<feature type="transmembrane region" description="Helical" evidence="7">
    <location>
        <begin position="142"/>
        <end position="162"/>
    </location>
</feature>
<organism evidence="9 10">
    <name type="scientific">Bilifractor porci</name>
    <dbReference type="NCBI Taxonomy" id="2606636"/>
    <lineage>
        <taxon>Bacteria</taxon>
        <taxon>Bacillati</taxon>
        <taxon>Bacillota</taxon>
        <taxon>Clostridia</taxon>
        <taxon>Lachnospirales</taxon>
        <taxon>Lachnospiraceae</taxon>
        <taxon>Bilifractor</taxon>
    </lineage>
</organism>
<dbReference type="AlphaFoldDB" id="A0A7X2PA90"/>
<dbReference type="InterPro" id="IPR050539">
    <property type="entry name" value="ThrE_Dicarb/AminoAcid_Exp"/>
</dbReference>
<keyword evidence="4 7" id="KW-1133">Transmembrane helix</keyword>
<feature type="transmembrane region" description="Helical" evidence="7">
    <location>
        <begin position="117"/>
        <end position="136"/>
    </location>
</feature>
<comment type="caution">
    <text evidence="9">The sequence shown here is derived from an EMBL/GenBank/DDBJ whole genome shotgun (WGS) entry which is preliminary data.</text>
</comment>
<dbReference type="GO" id="GO:0005886">
    <property type="term" value="C:plasma membrane"/>
    <property type="evidence" value="ECO:0007669"/>
    <property type="project" value="UniProtKB-SubCell"/>
</dbReference>
<evidence type="ECO:0000256" key="1">
    <source>
        <dbReference type="ARBA" id="ARBA00004651"/>
    </source>
</evidence>
<accession>A0A7X2PA90</accession>
<comment type="similarity">
    <text evidence="6">Belongs to the ThrE exporter (TC 2.A.79) family.</text>
</comment>
<feature type="transmembrane region" description="Helical" evidence="7">
    <location>
        <begin position="169"/>
        <end position="189"/>
    </location>
</feature>
<dbReference type="Pfam" id="PF06738">
    <property type="entry name" value="ThrE"/>
    <property type="match status" value="1"/>
</dbReference>
<protein>
    <submittedName>
        <fullName evidence="9">Threonine/serine exporter family protein</fullName>
    </submittedName>
</protein>
<sequence>MNEYSEEVLDFTVNVGTVLLESGAEIRRVEDTMQRIAAWYGVRDISPFVLSTGIFLTAKDSDRDVYANVRHIPFRAVHINRIIAVNALSRQIAVGKYSLPEAVKELKRIQEMPDKNFFIQGILAGVGSGGFCYTFGGAWTDCLASVVSGALVSFFLSLSAASGRKASKILVHILGALLAVICSTLLFRAGLGENVGRITSGAIMPLIPGTSFINGVRDLTNGDYIAGTIRLVDALLVTFCIALGVALFYLVF</sequence>
<evidence type="ECO:0000256" key="3">
    <source>
        <dbReference type="ARBA" id="ARBA00022692"/>
    </source>
</evidence>
<dbReference type="PANTHER" id="PTHR34390:SF2">
    <property type="entry name" value="SUCCINATE TRANSPORTER SUBUNIT YJJP-RELATED"/>
    <property type="match status" value="1"/>
</dbReference>
<feature type="transmembrane region" description="Helical" evidence="7">
    <location>
        <begin position="228"/>
        <end position="251"/>
    </location>
</feature>
<evidence type="ECO:0000256" key="5">
    <source>
        <dbReference type="ARBA" id="ARBA00023136"/>
    </source>
</evidence>
<name>A0A7X2PA90_9FIRM</name>
<dbReference type="GO" id="GO:0022857">
    <property type="term" value="F:transmembrane transporter activity"/>
    <property type="evidence" value="ECO:0007669"/>
    <property type="project" value="InterPro"/>
</dbReference>
<dbReference type="PANTHER" id="PTHR34390">
    <property type="entry name" value="UPF0442 PROTEIN YJJB-RELATED"/>
    <property type="match status" value="1"/>
</dbReference>
<keyword evidence="10" id="KW-1185">Reference proteome</keyword>
<proteinExistence type="inferred from homology"/>
<gene>
    <name evidence="9" type="ORF">FYJ60_10110</name>
</gene>
<keyword evidence="3 7" id="KW-0812">Transmembrane</keyword>
<evidence type="ECO:0000313" key="10">
    <source>
        <dbReference type="Proteomes" id="UP000466864"/>
    </source>
</evidence>